<gene>
    <name evidence="10" type="ORF">AAH17_05685</name>
    <name evidence="11" type="ORF">AAH24_06665</name>
    <name evidence="9" type="ORF">BVH53_04945</name>
</gene>
<dbReference type="PANTHER" id="PTHR30509:SF9">
    <property type="entry name" value="MULTIDRUG RESISTANCE PROTEIN MDTO"/>
    <property type="match status" value="1"/>
</dbReference>
<evidence type="ECO:0000256" key="6">
    <source>
        <dbReference type="ARBA" id="ARBA00043993"/>
    </source>
</evidence>
<evidence type="ECO:0000256" key="7">
    <source>
        <dbReference type="SAM" id="Phobius"/>
    </source>
</evidence>
<feature type="transmembrane region" description="Helical" evidence="7">
    <location>
        <begin position="421"/>
        <end position="437"/>
    </location>
</feature>
<dbReference type="RefSeq" id="WP_111738169.1">
    <property type="nucleotide sequence ID" value="NZ_AABUZP020000044.1"/>
</dbReference>
<organism evidence="10">
    <name type="scientific">Campylobacter fetus</name>
    <dbReference type="NCBI Taxonomy" id="196"/>
    <lineage>
        <taxon>Bacteria</taxon>
        <taxon>Pseudomonadati</taxon>
        <taxon>Campylobacterota</taxon>
        <taxon>Epsilonproteobacteria</taxon>
        <taxon>Campylobacterales</taxon>
        <taxon>Campylobacteraceae</taxon>
        <taxon>Campylobacter</taxon>
    </lineage>
</organism>
<proteinExistence type="inferred from homology"/>
<dbReference type="PANTHER" id="PTHR30509">
    <property type="entry name" value="P-HYDROXYBENZOIC ACID EFFLUX PUMP SUBUNIT-RELATED"/>
    <property type="match status" value="1"/>
</dbReference>
<feature type="transmembrane region" description="Helical" evidence="7">
    <location>
        <begin position="120"/>
        <end position="138"/>
    </location>
</feature>
<evidence type="ECO:0000313" key="9">
    <source>
        <dbReference type="EMBL" id="EAI5408044.1"/>
    </source>
</evidence>
<comment type="subcellular location">
    <subcellularLocation>
        <location evidence="1">Cell membrane</location>
        <topology evidence="1">Multi-pass membrane protein</topology>
    </subcellularLocation>
</comment>
<keyword evidence="4 7" id="KW-1133">Transmembrane helix</keyword>
<dbReference type="GO" id="GO:0005886">
    <property type="term" value="C:plasma membrane"/>
    <property type="evidence" value="ECO:0007669"/>
    <property type="project" value="UniProtKB-SubCell"/>
</dbReference>
<feature type="transmembrane region" description="Helical" evidence="7">
    <location>
        <begin position="399"/>
        <end position="416"/>
    </location>
</feature>
<accession>A0A5L4KBL8</accession>
<evidence type="ECO:0000256" key="1">
    <source>
        <dbReference type="ARBA" id="ARBA00004651"/>
    </source>
</evidence>
<evidence type="ECO:0000259" key="8">
    <source>
        <dbReference type="Pfam" id="PF13515"/>
    </source>
</evidence>
<feature type="transmembrane region" description="Helical" evidence="7">
    <location>
        <begin position="144"/>
        <end position="162"/>
    </location>
</feature>
<evidence type="ECO:0000256" key="3">
    <source>
        <dbReference type="ARBA" id="ARBA00022692"/>
    </source>
</evidence>
<feature type="transmembrane region" description="Helical" evidence="7">
    <location>
        <begin position="37"/>
        <end position="57"/>
    </location>
</feature>
<keyword evidence="2" id="KW-1003">Cell membrane</keyword>
<feature type="transmembrane region" description="Helical" evidence="7">
    <location>
        <begin position="355"/>
        <end position="379"/>
    </location>
</feature>
<comment type="similarity">
    <text evidence="6">Belongs to the YccS/YhfK family.</text>
</comment>
<feature type="transmembrane region" description="Helical" evidence="7">
    <location>
        <begin position="472"/>
        <end position="490"/>
    </location>
</feature>
<name>A0A5L4KBL8_CAMFE</name>
<dbReference type="Proteomes" id="UP000557842">
    <property type="component" value="Unassembled WGS sequence"/>
</dbReference>
<keyword evidence="3 7" id="KW-0812">Transmembrane</keyword>
<feature type="transmembrane region" description="Helical" evidence="7">
    <location>
        <begin position="443"/>
        <end position="460"/>
    </location>
</feature>
<evidence type="ECO:0000313" key="11">
    <source>
        <dbReference type="EMBL" id="EAK0469036.1"/>
    </source>
</evidence>
<dbReference type="InterPro" id="IPR049453">
    <property type="entry name" value="Memb_transporter_dom"/>
</dbReference>
<dbReference type="EMBL" id="AACCXM010000005">
    <property type="protein sequence ID" value="EAK0469036.1"/>
    <property type="molecule type" value="Genomic_DNA"/>
</dbReference>
<evidence type="ECO:0000313" key="10">
    <source>
        <dbReference type="EMBL" id="EAK0453148.1"/>
    </source>
</evidence>
<evidence type="ECO:0000256" key="2">
    <source>
        <dbReference type="ARBA" id="ARBA00022475"/>
    </source>
</evidence>
<dbReference type="AlphaFoldDB" id="A0A5L4KBL8"/>
<sequence length="653" mass="74882">MNIAISKFIKTYDPANFAFSFALKASISMIVCGCMAYYFFGVYGAIFAANASMNLFFINSLDGSDFTKIKYFFLYVVLASMFLPFAKLAYEASWLLFLPTFIWMLFVGLSSLFNQNLNKILSIVNISGLVALIAQSSGDLEVKNSIFGIIIGGIIASIFRIMHIGTYGKFTKKTYNLLLEDLMDMSKNLFNTKNFEYSSAECEKHIEAIKKIFANQSSNLKDERIIIHHARAIFYLYKSEDIFHSLIAIKRYFGTIKDENLLKEIQDEITHNLKELKNIFNDKNAYIKTDAIDKLNDTQYLIFRASLNVLYSKFWLIKNGGEDKIKLENAKEKSIKMIISDINLKNPAVQNSIKLALGVSIAILIAQLTQINHGVWIAIGVLSVSRASSYMTKVVGFNNIKGALIGVCLGLVLIYFFKTNYIFIPIIIISIFLTFYLKNFPTIYFTSMFMLAFTLIFSVIKTDFIDLIIFRVTDILIGFFVAFGVTVLFFRRSTELKLSSNFDTLIKKLDILAKSIYNQKGKFVVKENSVLIALSGYKTAVLENDRSKNFKIYLEIYKNLYEINSLLINLKDYIKSIQNKDKFDIIEAHFNSDMNIIITRFEMIGKKLNKLPYYFYDDVEDKLICNDEKISYLLKIIAEKQAKIMVNTELFIR</sequence>
<evidence type="ECO:0000313" key="12">
    <source>
        <dbReference type="Proteomes" id="UP000557842"/>
    </source>
</evidence>
<dbReference type="Pfam" id="PF13515">
    <property type="entry name" value="FUSC_2"/>
    <property type="match status" value="1"/>
</dbReference>
<feature type="domain" description="Integral membrane bound transporter" evidence="8">
    <location>
        <begin position="361"/>
        <end position="483"/>
    </location>
</feature>
<feature type="transmembrane region" description="Helical" evidence="7">
    <location>
        <begin position="69"/>
        <end position="86"/>
    </location>
</feature>
<evidence type="ECO:0000256" key="5">
    <source>
        <dbReference type="ARBA" id="ARBA00023136"/>
    </source>
</evidence>
<evidence type="ECO:0000256" key="4">
    <source>
        <dbReference type="ARBA" id="ARBA00022989"/>
    </source>
</evidence>
<keyword evidence="5 7" id="KW-0472">Membrane</keyword>
<dbReference type="EMBL" id="AACCXK010000008">
    <property type="protein sequence ID" value="EAK0453148.1"/>
    <property type="molecule type" value="Genomic_DNA"/>
</dbReference>
<dbReference type="EMBL" id="AABQDW010000007">
    <property type="protein sequence ID" value="EAI5408044.1"/>
    <property type="molecule type" value="Genomic_DNA"/>
</dbReference>
<reference evidence="10 12" key="1">
    <citation type="submission" date="2018-05" db="EMBL/GenBank/DDBJ databases">
        <authorList>
            <consortium name="PulseNet: The National Subtyping Network for Foodborne Disease Surveillance"/>
            <person name="Tarr C.L."/>
            <person name="Trees E."/>
            <person name="Katz L.S."/>
            <person name="Carleton-Romer H.A."/>
            <person name="Stroika S."/>
            <person name="Kucerova Z."/>
            <person name="Roache K.F."/>
            <person name="Sabol A.L."/>
            <person name="Besser J."/>
            <person name="Gerner-Smidt P."/>
        </authorList>
    </citation>
    <scope>NUCLEOTIDE SEQUENCE</scope>
    <source>
        <strain evidence="10">2014D-0197</strain>
        <strain evidence="9 12">2016D-0221</strain>
        <strain evidence="11">D4313</strain>
    </source>
</reference>
<comment type="caution">
    <text evidence="10">The sequence shown here is derived from an EMBL/GenBank/DDBJ whole genome shotgun (WGS) entry which is preliminary data.</text>
</comment>
<feature type="transmembrane region" description="Helical" evidence="7">
    <location>
        <begin position="92"/>
        <end position="113"/>
    </location>
</feature>
<protein>
    <submittedName>
        <fullName evidence="10">FUSC family protein</fullName>
    </submittedName>
</protein>